<dbReference type="PANTHER" id="PTHR40841">
    <property type="entry name" value="SIDEROPHORE TRIACETYLFUSARININE C ESTERASE"/>
    <property type="match status" value="1"/>
</dbReference>
<organism evidence="3 4">
    <name type="scientific">Maribacter aurantiacus</name>
    <dbReference type="NCBI Taxonomy" id="1882343"/>
    <lineage>
        <taxon>Bacteria</taxon>
        <taxon>Pseudomonadati</taxon>
        <taxon>Bacteroidota</taxon>
        <taxon>Flavobacteriia</taxon>
        <taxon>Flavobacteriales</taxon>
        <taxon>Flavobacteriaceae</taxon>
        <taxon>Maribacter</taxon>
    </lineage>
</organism>
<protein>
    <submittedName>
        <fullName evidence="3">Alpha/beta hydrolase</fullName>
    </submittedName>
</protein>
<dbReference type="GO" id="GO:0016788">
    <property type="term" value="F:hydrolase activity, acting on ester bonds"/>
    <property type="evidence" value="ECO:0007669"/>
    <property type="project" value="TreeGrafter"/>
</dbReference>
<evidence type="ECO:0000313" key="3">
    <source>
        <dbReference type="EMBL" id="TLF46200.1"/>
    </source>
</evidence>
<dbReference type="InterPro" id="IPR000801">
    <property type="entry name" value="Esterase-like"/>
</dbReference>
<evidence type="ECO:0000256" key="1">
    <source>
        <dbReference type="ARBA" id="ARBA00005622"/>
    </source>
</evidence>
<dbReference type="Gene3D" id="3.40.50.1820">
    <property type="entry name" value="alpha/beta hydrolase"/>
    <property type="match status" value="1"/>
</dbReference>
<name>A0A5R8M9M7_9FLAO</name>
<dbReference type="SUPFAM" id="SSF53474">
    <property type="entry name" value="alpha/beta-Hydrolases"/>
    <property type="match status" value="1"/>
</dbReference>
<proteinExistence type="inferred from homology"/>
<accession>A0A5R8M9M7</accession>
<evidence type="ECO:0000313" key="4">
    <source>
        <dbReference type="Proteomes" id="UP000308382"/>
    </source>
</evidence>
<sequence>MSGLRRNNSAESFRNETIAKTVGNNLIKHIMRQRILLSIILGLLKTGIGYSQDVNIKVGVRDNIQSTILNENRQLIVSLPKNYDTSMNTYPVLYVLDGNETGLLDAITATSKLGAEMIIVAIANTDRDRDMMPLSTQTYQVDNPGAEQFLSFIGKELIPHIENGYRSNGQRTIRGRSLSGLFIMYAFLEKPQLFDNYIGNSAGWYADMNSYFGALTDKAFKDKERFKGKKLFVANSLADPFDPKKEVHYAMLEFAEKVNSELGDRVSFKYVTYDNYGHVPFPSFYDGLNYVLKKNE</sequence>
<dbReference type="EMBL" id="VBUK01000001">
    <property type="protein sequence ID" value="TLF46200.1"/>
    <property type="molecule type" value="Genomic_DNA"/>
</dbReference>
<dbReference type="AlphaFoldDB" id="A0A5R8M9M7"/>
<comment type="similarity">
    <text evidence="1">Belongs to the esterase D family.</text>
</comment>
<reference evidence="3 4" key="1">
    <citation type="journal article" date="2017" name="Int. J. Syst. Evol. Microbiol.">
        <title>Maripseudobacter aurantiacus gen. nov., sp. nov., a novel member of the family Flavobacteriaceae isolated from a sedimentation basin.</title>
        <authorList>
            <person name="Chen C."/>
            <person name="Su Y."/>
            <person name="Tao T."/>
            <person name="Fu G."/>
            <person name="Zhang C."/>
            <person name="Sun C."/>
            <person name="Zhang X."/>
            <person name="Wu M."/>
        </authorList>
    </citation>
    <scope>NUCLEOTIDE SEQUENCE [LARGE SCALE GENOMIC DNA]</scope>
    <source>
        <strain evidence="4">CDA4</strain>
    </source>
</reference>
<evidence type="ECO:0000256" key="2">
    <source>
        <dbReference type="ARBA" id="ARBA00022801"/>
    </source>
</evidence>
<dbReference type="Proteomes" id="UP000308382">
    <property type="component" value="Unassembled WGS sequence"/>
</dbReference>
<keyword evidence="2 3" id="KW-0378">Hydrolase</keyword>
<comment type="caution">
    <text evidence="3">The sequence shown here is derived from an EMBL/GenBank/DDBJ whole genome shotgun (WGS) entry which is preliminary data.</text>
</comment>
<keyword evidence="4" id="KW-1185">Reference proteome</keyword>
<dbReference type="InterPro" id="IPR029058">
    <property type="entry name" value="AB_hydrolase_fold"/>
</dbReference>
<dbReference type="PANTHER" id="PTHR40841:SF2">
    <property type="entry name" value="SIDEROPHORE-DEGRADING ESTERASE (EUROFUNG)"/>
    <property type="match status" value="1"/>
</dbReference>
<dbReference type="InterPro" id="IPR052558">
    <property type="entry name" value="Siderophore_Hydrolase_D"/>
</dbReference>
<gene>
    <name evidence="3" type="ORF">FEK29_00005</name>
</gene>
<dbReference type="Pfam" id="PF00756">
    <property type="entry name" value="Esterase"/>
    <property type="match status" value="1"/>
</dbReference>